<name>A0A6C0LYM6_9ZZZZ</name>
<dbReference type="EMBL" id="MN740581">
    <property type="protein sequence ID" value="QHU34851.1"/>
    <property type="molecule type" value="Genomic_DNA"/>
</dbReference>
<dbReference type="AlphaFoldDB" id="A0A6C0LYM6"/>
<proteinExistence type="predicted"/>
<accession>A0A6C0LYM6</accession>
<reference evidence="1" key="1">
    <citation type="journal article" date="2020" name="Nature">
        <title>Giant virus diversity and host interactions through global metagenomics.</title>
        <authorList>
            <person name="Schulz F."/>
            <person name="Roux S."/>
            <person name="Paez-Espino D."/>
            <person name="Jungbluth S."/>
            <person name="Walsh D.A."/>
            <person name="Denef V.J."/>
            <person name="McMahon K.D."/>
            <person name="Konstantinidis K.T."/>
            <person name="Eloe-Fadrosh E.A."/>
            <person name="Kyrpides N.C."/>
            <person name="Woyke T."/>
        </authorList>
    </citation>
    <scope>NUCLEOTIDE SEQUENCE</scope>
    <source>
        <strain evidence="1">GVMAG-S-1017244-22</strain>
    </source>
</reference>
<organism evidence="1">
    <name type="scientific">viral metagenome</name>
    <dbReference type="NCBI Taxonomy" id="1070528"/>
    <lineage>
        <taxon>unclassified sequences</taxon>
        <taxon>metagenomes</taxon>
        <taxon>organismal metagenomes</taxon>
    </lineage>
</organism>
<evidence type="ECO:0000313" key="1">
    <source>
        <dbReference type="EMBL" id="QHU34851.1"/>
    </source>
</evidence>
<protein>
    <submittedName>
        <fullName evidence="1">Uncharacterized protein</fullName>
    </submittedName>
</protein>
<sequence length="73" mass="8674">MNNTNKISSRAFNSYANKCENFEDVNKIPRELKRADNNEVNCKKEALKSKDARLSYKNRRSINKDWKDFNNNM</sequence>